<protein>
    <recommendedName>
        <fullName evidence="3">PAP-associated domain-containing protein</fullName>
    </recommendedName>
</protein>
<keyword evidence="2" id="KW-0460">Magnesium</keyword>
<name>A0A813JEZ5_POLGL</name>
<evidence type="ECO:0000313" key="5">
    <source>
        <dbReference type="Proteomes" id="UP000626109"/>
    </source>
</evidence>
<dbReference type="EMBL" id="CAJNNW010025687">
    <property type="protein sequence ID" value="CAE8678429.1"/>
    <property type="molecule type" value="Genomic_DNA"/>
</dbReference>
<dbReference type="Pfam" id="PF03828">
    <property type="entry name" value="PAP_assoc"/>
    <property type="match status" value="1"/>
</dbReference>
<dbReference type="SUPFAM" id="SSF81631">
    <property type="entry name" value="PAP/OAS1 substrate-binding domain"/>
    <property type="match status" value="1"/>
</dbReference>
<feature type="non-terminal residue" evidence="4">
    <location>
        <position position="139"/>
    </location>
</feature>
<evidence type="ECO:0000313" key="4">
    <source>
        <dbReference type="EMBL" id="CAE8678429.1"/>
    </source>
</evidence>
<comment type="caution">
    <text evidence="4">The sequence shown here is derived from an EMBL/GenBank/DDBJ whole genome shotgun (WGS) entry which is preliminary data.</text>
</comment>
<evidence type="ECO:0000256" key="1">
    <source>
        <dbReference type="ARBA" id="ARBA00022723"/>
    </source>
</evidence>
<gene>
    <name evidence="4" type="ORF">PGLA2088_LOCUS20810</name>
</gene>
<proteinExistence type="predicted"/>
<sequence length="139" mass="15450">DPEISLPCLPTTAFEESARGSWSCEMPLPIVIGRFFVFFARLFKWGQEVVSVRLGRRLDAADANHFRALNYRLVQRIHLEDPLETARNLHCVLGKANESRLRAAFDAAVSSLRAGEAPVGLWLLQGSRLPSSMLNDAAT</sequence>
<reference evidence="4" key="1">
    <citation type="submission" date="2021-02" db="EMBL/GenBank/DDBJ databases">
        <authorList>
            <person name="Dougan E. K."/>
            <person name="Rhodes N."/>
            <person name="Thang M."/>
            <person name="Chan C."/>
        </authorList>
    </citation>
    <scope>NUCLEOTIDE SEQUENCE</scope>
</reference>
<keyword evidence="1" id="KW-0479">Metal-binding</keyword>
<feature type="domain" description="PAP-associated" evidence="3">
    <location>
        <begin position="35"/>
        <end position="85"/>
    </location>
</feature>
<organism evidence="4 5">
    <name type="scientific">Polarella glacialis</name>
    <name type="common">Dinoflagellate</name>
    <dbReference type="NCBI Taxonomy" id="89957"/>
    <lineage>
        <taxon>Eukaryota</taxon>
        <taxon>Sar</taxon>
        <taxon>Alveolata</taxon>
        <taxon>Dinophyceae</taxon>
        <taxon>Suessiales</taxon>
        <taxon>Suessiaceae</taxon>
        <taxon>Polarella</taxon>
    </lineage>
</organism>
<evidence type="ECO:0000256" key="2">
    <source>
        <dbReference type="ARBA" id="ARBA00022842"/>
    </source>
</evidence>
<dbReference type="GO" id="GO:0046872">
    <property type="term" value="F:metal ion binding"/>
    <property type="evidence" value="ECO:0007669"/>
    <property type="project" value="UniProtKB-KW"/>
</dbReference>
<evidence type="ECO:0000259" key="3">
    <source>
        <dbReference type="Pfam" id="PF03828"/>
    </source>
</evidence>
<dbReference type="Proteomes" id="UP000626109">
    <property type="component" value="Unassembled WGS sequence"/>
</dbReference>
<accession>A0A813JEZ5</accession>
<dbReference type="AlphaFoldDB" id="A0A813JEZ5"/>
<dbReference type="InterPro" id="IPR002058">
    <property type="entry name" value="PAP_assoc"/>
</dbReference>
<dbReference type="Gene3D" id="1.10.1410.10">
    <property type="match status" value="1"/>
</dbReference>